<gene>
    <name evidence="2" type="ORF">LSAA_6001</name>
</gene>
<proteinExistence type="predicted"/>
<keyword evidence="1" id="KW-0175">Coiled coil</keyword>
<keyword evidence="3" id="KW-1185">Reference proteome</keyword>
<reference evidence="2" key="1">
    <citation type="submission" date="2021-02" db="EMBL/GenBank/DDBJ databases">
        <authorList>
            <person name="Bekaert M."/>
        </authorList>
    </citation>
    <scope>NUCLEOTIDE SEQUENCE</scope>
    <source>
        <strain evidence="2">IoA-00</strain>
    </source>
</reference>
<dbReference type="EMBL" id="HG994594">
    <property type="protein sequence ID" value="CAF2857952.1"/>
    <property type="molecule type" value="Genomic_DNA"/>
</dbReference>
<feature type="coiled-coil region" evidence="1">
    <location>
        <begin position="11"/>
        <end position="81"/>
    </location>
</feature>
<evidence type="ECO:0000313" key="2">
    <source>
        <dbReference type="EMBL" id="CAF2857952.1"/>
    </source>
</evidence>
<dbReference type="Proteomes" id="UP000675881">
    <property type="component" value="Chromosome 15"/>
</dbReference>
<dbReference type="AlphaFoldDB" id="A0A7R8CLW0"/>
<evidence type="ECO:0000256" key="1">
    <source>
        <dbReference type="SAM" id="Coils"/>
    </source>
</evidence>
<dbReference type="OrthoDB" id="10538893at2759"/>
<accession>A0A7R8CLW0</accession>
<evidence type="ECO:0000313" key="3">
    <source>
        <dbReference type="Proteomes" id="UP000675881"/>
    </source>
</evidence>
<name>A0A7R8CLW0_LEPSM</name>
<protein>
    <submittedName>
        <fullName evidence="2">(salmon louse) hypothetical protein</fullName>
    </submittedName>
</protein>
<organism evidence="2 3">
    <name type="scientific">Lepeophtheirus salmonis</name>
    <name type="common">Salmon louse</name>
    <name type="synonym">Caligus salmonis</name>
    <dbReference type="NCBI Taxonomy" id="72036"/>
    <lineage>
        <taxon>Eukaryota</taxon>
        <taxon>Metazoa</taxon>
        <taxon>Ecdysozoa</taxon>
        <taxon>Arthropoda</taxon>
        <taxon>Crustacea</taxon>
        <taxon>Multicrustacea</taxon>
        <taxon>Hexanauplia</taxon>
        <taxon>Copepoda</taxon>
        <taxon>Siphonostomatoida</taxon>
        <taxon>Caligidae</taxon>
        <taxon>Lepeophtheirus</taxon>
    </lineage>
</organism>
<sequence>MNRLSGLEKRMRKIEKNEDKAVKILNKQKKELLKAIDENEKIIQQKLAKTAPAEIKLELELEKLNKRVDVVKEELEKIRSKKQDEVMPLFTYEAVIYKTNSVA</sequence>